<proteinExistence type="predicted"/>
<evidence type="ECO:0000256" key="1">
    <source>
        <dbReference type="ARBA" id="ARBA00001968"/>
    </source>
</evidence>
<feature type="domain" description="DDE Tnp4" evidence="3">
    <location>
        <begin position="2"/>
        <end position="45"/>
    </location>
</feature>
<gene>
    <name evidence="4" type="ORF">RN001_016150</name>
</gene>
<dbReference type="EMBL" id="JARPUR010000008">
    <property type="protein sequence ID" value="KAK4872026.1"/>
    <property type="molecule type" value="Genomic_DNA"/>
</dbReference>
<evidence type="ECO:0000256" key="2">
    <source>
        <dbReference type="ARBA" id="ARBA00022723"/>
    </source>
</evidence>
<evidence type="ECO:0000259" key="3">
    <source>
        <dbReference type="Pfam" id="PF13359"/>
    </source>
</evidence>
<protein>
    <recommendedName>
        <fullName evidence="3">DDE Tnp4 domain-containing protein</fullName>
    </recommendedName>
</protein>
<keyword evidence="5" id="KW-1185">Reference proteome</keyword>
<keyword evidence="2" id="KW-0479">Metal-binding</keyword>
<dbReference type="Proteomes" id="UP001353858">
    <property type="component" value="Unassembled WGS sequence"/>
</dbReference>
<evidence type="ECO:0000313" key="5">
    <source>
        <dbReference type="Proteomes" id="UP001353858"/>
    </source>
</evidence>
<comment type="caution">
    <text evidence="4">The sequence shown here is derived from an EMBL/GenBank/DDBJ whole genome shotgun (WGS) entry which is preliminary data.</text>
</comment>
<dbReference type="AlphaFoldDB" id="A0AAN7S603"/>
<comment type="cofactor">
    <cofactor evidence="1">
        <name>a divalent metal cation</name>
        <dbReference type="ChEBI" id="CHEBI:60240"/>
    </cofactor>
</comment>
<reference evidence="5" key="1">
    <citation type="submission" date="2023-01" db="EMBL/GenBank/DDBJ databases">
        <title>Key to firefly adult light organ development and bioluminescence: homeobox transcription factors regulate luciferase expression and transportation to peroxisome.</title>
        <authorList>
            <person name="Fu X."/>
        </authorList>
    </citation>
    <scope>NUCLEOTIDE SEQUENCE [LARGE SCALE GENOMIC DNA]</scope>
</reference>
<dbReference type="InterPro" id="IPR027806">
    <property type="entry name" value="HARBI1_dom"/>
</dbReference>
<accession>A0AAN7S603</accession>
<dbReference type="GO" id="GO:0046872">
    <property type="term" value="F:metal ion binding"/>
    <property type="evidence" value="ECO:0007669"/>
    <property type="project" value="UniProtKB-KW"/>
</dbReference>
<evidence type="ECO:0000313" key="4">
    <source>
        <dbReference type="EMBL" id="KAK4872026.1"/>
    </source>
</evidence>
<organism evidence="4 5">
    <name type="scientific">Aquatica leii</name>
    <dbReference type="NCBI Taxonomy" id="1421715"/>
    <lineage>
        <taxon>Eukaryota</taxon>
        <taxon>Metazoa</taxon>
        <taxon>Ecdysozoa</taxon>
        <taxon>Arthropoda</taxon>
        <taxon>Hexapoda</taxon>
        <taxon>Insecta</taxon>
        <taxon>Pterygota</taxon>
        <taxon>Neoptera</taxon>
        <taxon>Endopterygota</taxon>
        <taxon>Coleoptera</taxon>
        <taxon>Polyphaga</taxon>
        <taxon>Elateriformia</taxon>
        <taxon>Elateroidea</taxon>
        <taxon>Lampyridae</taxon>
        <taxon>Luciolinae</taxon>
        <taxon>Aquatica</taxon>
    </lineage>
</organism>
<name>A0AAN7S603_9COLE</name>
<sequence>MSGARNVVENAFSLIAARFRMFHTALAVAPKKINVLVLAACVLHNFLRRNSKIYATKNTFDHENSTTHPMENGDWRLEGTELTGLARGSKRNSLLAVKTNKLKYCQYFNGNGKVEWQPEVIKAVRA</sequence>
<dbReference type="Pfam" id="PF13359">
    <property type="entry name" value="DDE_Tnp_4"/>
    <property type="match status" value="1"/>
</dbReference>